<accession>A0A0D3IRV8</accession>
<dbReference type="SUPFAM" id="SSF55753">
    <property type="entry name" value="Actin depolymerizing proteins"/>
    <property type="match status" value="1"/>
</dbReference>
<dbReference type="EnsemblProtists" id="EOD13993">
    <property type="protein sequence ID" value="EOD13993"/>
    <property type="gene ID" value="EMIHUDRAFT_256677"/>
</dbReference>
<dbReference type="eggNOG" id="KOG0443">
    <property type="taxonomic scope" value="Eukaryota"/>
</dbReference>
<dbReference type="Pfam" id="PF00626">
    <property type="entry name" value="Gelsolin"/>
    <property type="match status" value="1"/>
</dbReference>
<name>A0A0D3IRV8_EMIH1</name>
<dbReference type="STRING" id="2903.R1BV22"/>
<sequence length="102" mass="11938">MPKQLDWQDTNLANFGSEIERKCKAAAADGEPQWIDVGKSAGIQVWRMEQFKVVPWPKYKYGRFHRGDSYIVLRTYLKDPASMKLDHDVHFWIGSESTQDEY</sequence>
<dbReference type="InterPro" id="IPR007122">
    <property type="entry name" value="Villin/Gelsolin"/>
</dbReference>
<dbReference type="InterPro" id="IPR029006">
    <property type="entry name" value="ADF-H/Gelsolin-like_dom_sf"/>
</dbReference>
<proteinExistence type="predicted"/>
<feature type="domain" description="Gelsolin-like" evidence="1">
    <location>
        <begin position="51"/>
        <end position="101"/>
    </location>
</feature>
<dbReference type="HOGENOM" id="CLU_2284829_0_0_1"/>
<evidence type="ECO:0000313" key="2">
    <source>
        <dbReference type="EnsemblProtists" id="EOD13993"/>
    </source>
</evidence>
<dbReference type="GO" id="GO:0051015">
    <property type="term" value="F:actin filament binding"/>
    <property type="evidence" value="ECO:0007669"/>
    <property type="project" value="InterPro"/>
</dbReference>
<dbReference type="RefSeq" id="XP_005766422.1">
    <property type="nucleotide sequence ID" value="XM_005766365.1"/>
</dbReference>
<dbReference type="GO" id="GO:0015629">
    <property type="term" value="C:actin cytoskeleton"/>
    <property type="evidence" value="ECO:0007669"/>
    <property type="project" value="TreeGrafter"/>
</dbReference>
<organism evidence="2 3">
    <name type="scientific">Emiliania huxleyi (strain CCMP1516)</name>
    <dbReference type="NCBI Taxonomy" id="280463"/>
    <lineage>
        <taxon>Eukaryota</taxon>
        <taxon>Haptista</taxon>
        <taxon>Haptophyta</taxon>
        <taxon>Prymnesiophyceae</taxon>
        <taxon>Isochrysidales</taxon>
        <taxon>Noelaerhabdaceae</taxon>
        <taxon>Emiliania</taxon>
    </lineage>
</organism>
<dbReference type="KEGG" id="ehx:EMIHUDRAFT_256677"/>
<dbReference type="PANTHER" id="PTHR11977:SF130">
    <property type="entry name" value="SEVERIN"/>
    <property type="match status" value="1"/>
</dbReference>
<reference evidence="3" key="1">
    <citation type="journal article" date="2013" name="Nature">
        <title>Pan genome of the phytoplankton Emiliania underpins its global distribution.</title>
        <authorList>
            <person name="Read B.A."/>
            <person name="Kegel J."/>
            <person name="Klute M.J."/>
            <person name="Kuo A."/>
            <person name="Lefebvre S.C."/>
            <person name="Maumus F."/>
            <person name="Mayer C."/>
            <person name="Miller J."/>
            <person name="Monier A."/>
            <person name="Salamov A."/>
            <person name="Young J."/>
            <person name="Aguilar M."/>
            <person name="Claverie J.M."/>
            <person name="Frickenhaus S."/>
            <person name="Gonzalez K."/>
            <person name="Herman E.K."/>
            <person name="Lin Y.C."/>
            <person name="Napier J."/>
            <person name="Ogata H."/>
            <person name="Sarno A.F."/>
            <person name="Shmutz J."/>
            <person name="Schroeder D."/>
            <person name="de Vargas C."/>
            <person name="Verret F."/>
            <person name="von Dassow P."/>
            <person name="Valentin K."/>
            <person name="Van de Peer Y."/>
            <person name="Wheeler G."/>
            <person name="Dacks J.B."/>
            <person name="Delwiche C.F."/>
            <person name="Dyhrman S.T."/>
            <person name="Glockner G."/>
            <person name="John U."/>
            <person name="Richards T."/>
            <person name="Worden A.Z."/>
            <person name="Zhang X."/>
            <person name="Grigoriev I.V."/>
            <person name="Allen A.E."/>
            <person name="Bidle K."/>
            <person name="Borodovsky M."/>
            <person name="Bowler C."/>
            <person name="Brownlee C."/>
            <person name="Cock J.M."/>
            <person name="Elias M."/>
            <person name="Gladyshev V.N."/>
            <person name="Groth M."/>
            <person name="Guda C."/>
            <person name="Hadaegh A."/>
            <person name="Iglesias-Rodriguez M.D."/>
            <person name="Jenkins J."/>
            <person name="Jones B.M."/>
            <person name="Lawson T."/>
            <person name="Leese F."/>
            <person name="Lindquist E."/>
            <person name="Lobanov A."/>
            <person name="Lomsadze A."/>
            <person name="Malik S.B."/>
            <person name="Marsh M.E."/>
            <person name="Mackinder L."/>
            <person name="Mock T."/>
            <person name="Mueller-Roeber B."/>
            <person name="Pagarete A."/>
            <person name="Parker M."/>
            <person name="Probert I."/>
            <person name="Quesneville H."/>
            <person name="Raines C."/>
            <person name="Rensing S.A."/>
            <person name="Riano-Pachon D.M."/>
            <person name="Richier S."/>
            <person name="Rokitta S."/>
            <person name="Shiraiwa Y."/>
            <person name="Soanes D.M."/>
            <person name="van der Giezen M."/>
            <person name="Wahlund T.M."/>
            <person name="Williams B."/>
            <person name="Wilson W."/>
            <person name="Wolfe G."/>
            <person name="Wurch L.L."/>
        </authorList>
    </citation>
    <scope>NUCLEOTIDE SEQUENCE</scope>
</reference>
<dbReference type="Gene3D" id="3.40.20.10">
    <property type="entry name" value="Severin"/>
    <property type="match status" value="1"/>
</dbReference>
<keyword evidence="3" id="KW-1185">Reference proteome</keyword>
<dbReference type="AlphaFoldDB" id="A0A0D3IRV8"/>
<evidence type="ECO:0000259" key="1">
    <source>
        <dbReference type="Pfam" id="PF00626"/>
    </source>
</evidence>
<protein>
    <recommendedName>
        <fullName evidence="1">Gelsolin-like domain-containing protein</fullName>
    </recommendedName>
</protein>
<dbReference type="GeneID" id="17260145"/>
<evidence type="ECO:0000313" key="3">
    <source>
        <dbReference type="Proteomes" id="UP000013827"/>
    </source>
</evidence>
<reference evidence="2" key="2">
    <citation type="submission" date="2024-10" db="UniProtKB">
        <authorList>
            <consortium name="EnsemblProtists"/>
        </authorList>
    </citation>
    <scope>IDENTIFICATION</scope>
</reference>
<dbReference type="InterPro" id="IPR007123">
    <property type="entry name" value="Gelsolin-like_dom"/>
</dbReference>
<dbReference type="PaxDb" id="2903-EOD13993"/>
<dbReference type="PANTHER" id="PTHR11977">
    <property type="entry name" value="VILLIN"/>
    <property type="match status" value="1"/>
</dbReference>
<dbReference type="Proteomes" id="UP000013827">
    <property type="component" value="Unassembled WGS sequence"/>
</dbReference>
<dbReference type="GO" id="GO:0008154">
    <property type="term" value="P:actin polymerization or depolymerization"/>
    <property type="evidence" value="ECO:0007669"/>
    <property type="project" value="TreeGrafter"/>
</dbReference>
<dbReference type="GO" id="GO:0005737">
    <property type="term" value="C:cytoplasm"/>
    <property type="evidence" value="ECO:0007669"/>
    <property type="project" value="TreeGrafter"/>
</dbReference>